<dbReference type="InterPro" id="IPR053030">
    <property type="entry name" value="Ribosomal_biogenesis_FAF1-like"/>
</dbReference>
<evidence type="ECO:0000313" key="3">
    <source>
        <dbReference type="Proteomes" id="UP000293360"/>
    </source>
</evidence>
<dbReference type="OrthoDB" id="5556956at2759"/>
<gene>
    <name evidence="2" type="ORF">DL764_002944</name>
</gene>
<feature type="region of interest" description="Disordered" evidence="1">
    <location>
        <begin position="273"/>
        <end position="337"/>
    </location>
</feature>
<feature type="compositionally biased region" description="Acidic residues" evidence="1">
    <location>
        <begin position="76"/>
        <end position="88"/>
    </location>
</feature>
<protein>
    <recommendedName>
        <fullName evidence="4">Protein FAF1</fullName>
    </recommendedName>
</protein>
<feature type="region of interest" description="Disordered" evidence="1">
    <location>
        <begin position="170"/>
        <end position="199"/>
    </location>
</feature>
<dbReference type="Proteomes" id="UP000293360">
    <property type="component" value="Unassembled WGS sequence"/>
</dbReference>
<dbReference type="AlphaFoldDB" id="A0A4Q4TKY5"/>
<dbReference type="GO" id="GO:0000462">
    <property type="term" value="P:maturation of SSU-rRNA from tricistronic rRNA transcript (SSU-rRNA, 5.8S rRNA, LSU-rRNA)"/>
    <property type="evidence" value="ECO:0007669"/>
    <property type="project" value="TreeGrafter"/>
</dbReference>
<feature type="region of interest" description="Disordered" evidence="1">
    <location>
        <begin position="1"/>
        <end position="24"/>
    </location>
</feature>
<feature type="compositionally biased region" description="Low complexity" evidence="1">
    <location>
        <begin position="116"/>
        <end position="135"/>
    </location>
</feature>
<evidence type="ECO:0000313" key="2">
    <source>
        <dbReference type="EMBL" id="RYP06784.1"/>
    </source>
</evidence>
<dbReference type="STRING" id="155417.A0A4Q4TKY5"/>
<feature type="compositionally biased region" description="Acidic residues" evidence="1">
    <location>
        <begin position="52"/>
        <end position="67"/>
    </location>
</feature>
<comment type="caution">
    <text evidence="2">The sequence shown here is derived from an EMBL/GenBank/DDBJ whole genome shotgun (WGS) entry which is preliminary data.</text>
</comment>
<organism evidence="2 3">
    <name type="scientific">Monosporascus ibericus</name>
    <dbReference type="NCBI Taxonomy" id="155417"/>
    <lineage>
        <taxon>Eukaryota</taxon>
        <taxon>Fungi</taxon>
        <taxon>Dikarya</taxon>
        <taxon>Ascomycota</taxon>
        <taxon>Pezizomycotina</taxon>
        <taxon>Sordariomycetes</taxon>
        <taxon>Xylariomycetidae</taxon>
        <taxon>Xylariales</taxon>
        <taxon>Xylariales incertae sedis</taxon>
        <taxon>Monosporascus</taxon>
    </lineage>
</organism>
<dbReference type="PANTHER" id="PTHR28096:SF1">
    <property type="entry name" value="PROTEIN FAF1"/>
    <property type="match status" value="1"/>
</dbReference>
<evidence type="ECO:0000256" key="1">
    <source>
        <dbReference type="SAM" id="MobiDB-lite"/>
    </source>
</evidence>
<sequence length="337" mass="35212">MPATVLGKRKSRTATKEESPSISQEEALAVLQRHFEAQFKPLPAPVAKPEPGPEESLSDDDDVDGASEDSWSGVSDAEDSDSDEDEIEVVSHAKNTPSAAADISGLSKRELKALLSSRVPSVASTTTATSSSSSSSKRKTAADGEGEGEDAPSLVKNDLALQRLLAESHLFSKSGTSSSTPTSNNNSTTTEHAGRNRHLANDLRLAALGSKRSVYAQARMPMGIRKGIAGAAAAREDKRRREARENGVVLERKSGGGGGVAMPAAGDWLRGFGAKRKGGSGEGRKKGGRGGGDRIAVDAPAVGRLRNGMLKLSRRDISEIQGSGGGSGMTKGKKRRR</sequence>
<proteinExistence type="predicted"/>
<dbReference type="PANTHER" id="PTHR28096">
    <property type="entry name" value="PROTEIN FAF1"/>
    <property type="match status" value="1"/>
</dbReference>
<dbReference type="EMBL" id="QJNU01000116">
    <property type="protein sequence ID" value="RYP06784.1"/>
    <property type="molecule type" value="Genomic_DNA"/>
</dbReference>
<feature type="region of interest" description="Disordered" evidence="1">
    <location>
        <begin position="40"/>
        <end position="158"/>
    </location>
</feature>
<feature type="compositionally biased region" description="Low complexity" evidence="1">
    <location>
        <begin position="174"/>
        <end position="190"/>
    </location>
</feature>
<reference evidence="2 3" key="1">
    <citation type="submission" date="2018-06" db="EMBL/GenBank/DDBJ databases">
        <title>Complete Genomes of Monosporascus.</title>
        <authorList>
            <person name="Robinson A.J."/>
            <person name="Natvig D.O."/>
        </authorList>
    </citation>
    <scope>NUCLEOTIDE SEQUENCE [LARGE SCALE GENOMIC DNA]</scope>
    <source>
        <strain evidence="2 3">CBS 110550</strain>
    </source>
</reference>
<evidence type="ECO:0008006" key="4">
    <source>
        <dbReference type="Google" id="ProtNLM"/>
    </source>
</evidence>
<keyword evidence="3" id="KW-1185">Reference proteome</keyword>
<dbReference type="GO" id="GO:0005730">
    <property type="term" value="C:nucleolus"/>
    <property type="evidence" value="ECO:0007669"/>
    <property type="project" value="TreeGrafter"/>
</dbReference>
<name>A0A4Q4TKY5_9PEZI</name>
<accession>A0A4Q4TKY5</accession>